<accession>A0A3S0QTU7</accession>
<gene>
    <name evidence="2" type="ORF">EJ377_15830</name>
</gene>
<protein>
    <submittedName>
        <fullName evidence="2">DUF3471 domain-containing protein</fullName>
    </submittedName>
</protein>
<proteinExistence type="predicted"/>
<dbReference type="EMBL" id="RYFC01000003">
    <property type="protein sequence ID" value="RTZ46824.1"/>
    <property type="molecule type" value="Genomic_DNA"/>
</dbReference>
<reference evidence="2 3" key="1">
    <citation type="submission" date="2018-12" db="EMBL/GenBank/DDBJ databases">
        <title>Draft Genome Sequence of Chryseobacterium arthrosphaerae strain ED882-96 Isolated from the Blood of a Patient with Liver Cirrhosis in Taiwan.</title>
        <authorList>
            <person name="Lin J.-N."/>
            <person name="Lai C.-H."/>
            <person name="Yang C.-H."/>
            <person name="Huang Y.-H."/>
        </authorList>
    </citation>
    <scope>NUCLEOTIDE SEQUENCE [LARGE SCALE GENOMIC DNA]</scope>
    <source>
        <strain evidence="2 3">ED882-96</strain>
    </source>
</reference>
<dbReference type="Proteomes" id="UP000276953">
    <property type="component" value="Unassembled WGS sequence"/>
</dbReference>
<dbReference type="Pfam" id="PF11954">
    <property type="entry name" value="DUF3471"/>
    <property type="match status" value="1"/>
</dbReference>
<sequence length="57" mass="6709">MDLYCGEYFNKGYGTFTVTKEGNNLYILFPTFKFILVHRQYDLFPQTDRRSSAANES</sequence>
<dbReference type="Gene3D" id="2.40.128.600">
    <property type="match status" value="1"/>
</dbReference>
<evidence type="ECO:0000313" key="2">
    <source>
        <dbReference type="EMBL" id="RTZ46824.1"/>
    </source>
</evidence>
<name>A0A3S0QTU7_9FLAO</name>
<dbReference type="AlphaFoldDB" id="A0A3S0QTU7"/>
<evidence type="ECO:0000259" key="1">
    <source>
        <dbReference type="Pfam" id="PF11954"/>
    </source>
</evidence>
<feature type="domain" description="Peptidase S12 Pab87-related C-terminal" evidence="1">
    <location>
        <begin position="3"/>
        <end position="46"/>
    </location>
</feature>
<dbReference type="InterPro" id="IPR021860">
    <property type="entry name" value="Peptidase_S12_Pab87-rel_C"/>
</dbReference>
<comment type="caution">
    <text evidence="2">The sequence shown here is derived from an EMBL/GenBank/DDBJ whole genome shotgun (WGS) entry which is preliminary data.</text>
</comment>
<organism evidence="2 3">
    <name type="scientific">Chryseobacterium arthrosphaerae</name>
    <dbReference type="NCBI Taxonomy" id="651561"/>
    <lineage>
        <taxon>Bacteria</taxon>
        <taxon>Pseudomonadati</taxon>
        <taxon>Bacteroidota</taxon>
        <taxon>Flavobacteriia</taxon>
        <taxon>Flavobacteriales</taxon>
        <taxon>Weeksellaceae</taxon>
        <taxon>Chryseobacterium group</taxon>
        <taxon>Chryseobacterium</taxon>
    </lineage>
</organism>
<evidence type="ECO:0000313" key="3">
    <source>
        <dbReference type="Proteomes" id="UP000276953"/>
    </source>
</evidence>